<keyword evidence="8" id="KW-1185">Reference proteome</keyword>
<dbReference type="PROSITE" id="PS50983">
    <property type="entry name" value="FE_B12_PBP"/>
    <property type="match status" value="1"/>
</dbReference>
<sequence>MNSVVRRWSTAGGAVVLAASLAACSTGATGGEDEDSGSDTGVAAAEDAFPRTVEHAFGETTIEEEPETVVAIGWINGDILMSLDVVPAGMGEISWGTNENGSTDWIDAQLDELDAEMPTQIDEGDGINFSEIAQLEPDLIVNVIGAMSQEDYDQLSEIADVVAFDEGGENYTTGWDEATLKIGDALGRPDDAQEVVDRVSETLAGVTEDNEVLQDKTILAGRLSPDSDSKVGIYAPNDTRPIMFEHMGFELAPVMDEIDFAPGEFSGSFSAERASELESDLFYTWADDQAQAEAIPEDPQLQHIPALQNDAMIIQYDNHQANAIGTSPAALEWLVEESGFVDELIEAAENAETAN</sequence>
<dbReference type="RefSeq" id="WP_166769840.1">
    <property type="nucleotide sequence ID" value="NZ_CP122561.1"/>
</dbReference>
<keyword evidence="4 5" id="KW-0732">Signal</keyword>
<feature type="domain" description="Fe/B12 periplasmic-binding" evidence="6">
    <location>
        <begin position="68"/>
        <end position="352"/>
    </location>
</feature>
<evidence type="ECO:0000313" key="7">
    <source>
        <dbReference type="EMBL" id="WGH92837.1"/>
    </source>
</evidence>
<gene>
    <name evidence="7" type="ORF">QDX21_11135</name>
</gene>
<reference evidence="7 8" key="1">
    <citation type="submission" date="2023-03" db="EMBL/GenBank/DDBJ databases">
        <title>Complete genome sequences of several Auritidibacter ignavus strains isolated from ear infections.</title>
        <authorList>
            <person name="Baehr T."/>
            <person name="Baumhoegger A.M."/>
        </authorList>
    </citation>
    <scope>NUCLEOTIDE SEQUENCE [LARGE SCALE GENOMIC DNA]</scope>
    <source>
        <strain evidence="7 8">BABAE-6</strain>
    </source>
</reference>
<dbReference type="PANTHER" id="PTHR30532">
    <property type="entry name" value="IRON III DICITRATE-BINDING PERIPLASMIC PROTEIN"/>
    <property type="match status" value="1"/>
</dbReference>
<dbReference type="GO" id="GO:1901678">
    <property type="term" value="P:iron coordination entity transport"/>
    <property type="evidence" value="ECO:0007669"/>
    <property type="project" value="UniProtKB-ARBA"/>
</dbReference>
<evidence type="ECO:0000313" key="8">
    <source>
        <dbReference type="Proteomes" id="UP001224674"/>
    </source>
</evidence>
<dbReference type="AlphaFoldDB" id="A0AAJ6AIW4"/>
<keyword evidence="3" id="KW-0813">Transport</keyword>
<evidence type="ECO:0000256" key="4">
    <source>
        <dbReference type="ARBA" id="ARBA00022729"/>
    </source>
</evidence>
<evidence type="ECO:0000256" key="2">
    <source>
        <dbReference type="ARBA" id="ARBA00008814"/>
    </source>
</evidence>
<evidence type="ECO:0000259" key="6">
    <source>
        <dbReference type="PROSITE" id="PS50983"/>
    </source>
</evidence>
<dbReference type="PANTHER" id="PTHR30532:SF24">
    <property type="entry name" value="FERRIC ENTEROBACTIN-BINDING PERIPLASMIC PROTEIN FEPB"/>
    <property type="match status" value="1"/>
</dbReference>
<evidence type="ECO:0000256" key="5">
    <source>
        <dbReference type="SAM" id="SignalP"/>
    </source>
</evidence>
<dbReference type="GO" id="GO:0030288">
    <property type="term" value="C:outer membrane-bounded periplasmic space"/>
    <property type="evidence" value="ECO:0007669"/>
    <property type="project" value="TreeGrafter"/>
</dbReference>
<evidence type="ECO:0000256" key="1">
    <source>
        <dbReference type="ARBA" id="ARBA00004196"/>
    </source>
</evidence>
<proteinExistence type="inferred from homology"/>
<name>A0AAJ6AIW4_9MICC</name>
<dbReference type="Gene3D" id="3.40.50.1980">
    <property type="entry name" value="Nitrogenase molybdenum iron protein domain"/>
    <property type="match status" value="2"/>
</dbReference>
<organism evidence="7 8">
    <name type="scientific">Auritidibacter ignavus</name>
    <dbReference type="NCBI Taxonomy" id="678932"/>
    <lineage>
        <taxon>Bacteria</taxon>
        <taxon>Bacillati</taxon>
        <taxon>Actinomycetota</taxon>
        <taxon>Actinomycetes</taxon>
        <taxon>Micrococcales</taxon>
        <taxon>Micrococcaceae</taxon>
        <taxon>Auritidibacter</taxon>
    </lineage>
</organism>
<dbReference type="InterPro" id="IPR002491">
    <property type="entry name" value="ABC_transptr_periplasmic_BD"/>
</dbReference>
<protein>
    <submittedName>
        <fullName evidence="7">ABC transporter substrate-binding protein</fullName>
    </submittedName>
</protein>
<dbReference type="SUPFAM" id="SSF53807">
    <property type="entry name" value="Helical backbone' metal receptor"/>
    <property type="match status" value="1"/>
</dbReference>
<dbReference type="Proteomes" id="UP001224674">
    <property type="component" value="Chromosome"/>
</dbReference>
<accession>A0AAJ6AIW4</accession>
<dbReference type="EMBL" id="CP122566">
    <property type="protein sequence ID" value="WGH92837.1"/>
    <property type="molecule type" value="Genomic_DNA"/>
</dbReference>
<dbReference type="PROSITE" id="PS51257">
    <property type="entry name" value="PROKAR_LIPOPROTEIN"/>
    <property type="match status" value="1"/>
</dbReference>
<comment type="similarity">
    <text evidence="2">Belongs to the bacterial solute-binding protein 8 family.</text>
</comment>
<comment type="subcellular location">
    <subcellularLocation>
        <location evidence="1">Cell envelope</location>
    </subcellularLocation>
</comment>
<feature type="signal peptide" evidence="5">
    <location>
        <begin position="1"/>
        <end position="28"/>
    </location>
</feature>
<dbReference type="Pfam" id="PF01497">
    <property type="entry name" value="Peripla_BP_2"/>
    <property type="match status" value="1"/>
</dbReference>
<evidence type="ECO:0000256" key="3">
    <source>
        <dbReference type="ARBA" id="ARBA00022448"/>
    </source>
</evidence>
<dbReference type="InterPro" id="IPR051313">
    <property type="entry name" value="Bact_iron-sidero_bind"/>
</dbReference>
<dbReference type="GeneID" id="83696353"/>
<feature type="chain" id="PRO_5042618589" evidence="5">
    <location>
        <begin position="29"/>
        <end position="355"/>
    </location>
</feature>